<dbReference type="EMBL" id="DS113364">
    <property type="protein sequence ID" value="EAY09132.1"/>
    <property type="molecule type" value="Genomic_DNA"/>
</dbReference>
<evidence type="ECO:0000313" key="1">
    <source>
        <dbReference type="EMBL" id="EAY09132.1"/>
    </source>
</evidence>
<dbReference type="VEuPathDB" id="TrichDB:TVAGG3_0889880"/>
<sequence length="249" mass="29870">MIALDLSQLGGKFFHLISDKQKQNHEEIKRLCKLQDAAPFVDYYLHIFHISNEVYEHFPELLPQRLIVYYYYSIFRYSACCCFLNFDHFGEKKIEYQKEIAETSDQLGEMINEIFVKIPTLIKQYKRRKYFISYFCEGSFIYNNLTISKANIENQIFDLVWNYATLAQKFCIRLSEIGMEYKKMRRPILRTDAFSDRSSLFPQAFQLCQYNFFTSREEWLSSVDNIYVENKGIFGKHNLYPTIYHYGDL</sequence>
<reference evidence="1" key="2">
    <citation type="journal article" date="2007" name="Science">
        <title>Draft genome sequence of the sexually transmitted pathogen Trichomonas vaginalis.</title>
        <authorList>
            <person name="Carlton J.M."/>
            <person name="Hirt R.P."/>
            <person name="Silva J.C."/>
            <person name="Delcher A.L."/>
            <person name="Schatz M."/>
            <person name="Zhao Q."/>
            <person name="Wortman J.R."/>
            <person name="Bidwell S.L."/>
            <person name="Alsmark U.C.M."/>
            <person name="Besteiro S."/>
            <person name="Sicheritz-Ponten T."/>
            <person name="Noel C.J."/>
            <person name="Dacks J.B."/>
            <person name="Foster P.G."/>
            <person name="Simillion C."/>
            <person name="Van de Peer Y."/>
            <person name="Miranda-Saavedra D."/>
            <person name="Barton G.J."/>
            <person name="Westrop G.D."/>
            <person name="Mueller S."/>
            <person name="Dessi D."/>
            <person name="Fiori P.L."/>
            <person name="Ren Q."/>
            <person name="Paulsen I."/>
            <person name="Zhang H."/>
            <person name="Bastida-Corcuera F.D."/>
            <person name="Simoes-Barbosa A."/>
            <person name="Brown M.T."/>
            <person name="Hayes R.D."/>
            <person name="Mukherjee M."/>
            <person name="Okumura C.Y."/>
            <person name="Schneider R."/>
            <person name="Smith A.J."/>
            <person name="Vanacova S."/>
            <person name="Villalvazo M."/>
            <person name="Haas B.J."/>
            <person name="Pertea M."/>
            <person name="Feldblyum T.V."/>
            <person name="Utterback T.R."/>
            <person name="Shu C.L."/>
            <person name="Osoegawa K."/>
            <person name="de Jong P.J."/>
            <person name="Hrdy I."/>
            <person name="Horvathova L."/>
            <person name="Zubacova Z."/>
            <person name="Dolezal P."/>
            <person name="Malik S.B."/>
            <person name="Logsdon J.M. Jr."/>
            <person name="Henze K."/>
            <person name="Gupta A."/>
            <person name="Wang C.C."/>
            <person name="Dunne R.L."/>
            <person name="Upcroft J.A."/>
            <person name="Upcroft P."/>
            <person name="White O."/>
            <person name="Salzberg S.L."/>
            <person name="Tang P."/>
            <person name="Chiu C.-H."/>
            <person name="Lee Y.-S."/>
            <person name="Embley T.M."/>
            <person name="Coombs G.H."/>
            <person name="Mottram J.C."/>
            <person name="Tachezy J."/>
            <person name="Fraser-Liggett C.M."/>
            <person name="Johnson P.J."/>
        </authorList>
    </citation>
    <scope>NUCLEOTIDE SEQUENCE [LARGE SCALE GENOMIC DNA]</scope>
    <source>
        <strain evidence="1">G3</strain>
    </source>
</reference>
<dbReference type="KEGG" id="tva:4767048"/>
<keyword evidence="2" id="KW-1185">Reference proteome</keyword>
<proteinExistence type="predicted"/>
<dbReference type="InParanoid" id="A2EE20"/>
<dbReference type="VEuPathDB" id="TrichDB:TVAG_230920"/>
<organism evidence="1 2">
    <name type="scientific">Trichomonas vaginalis (strain ATCC PRA-98 / G3)</name>
    <dbReference type="NCBI Taxonomy" id="412133"/>
    <lineage>
        <taxon>Eukaryota</taxon>
        <taxon>Metamonada</taxon>
        <taxon>Parabasalia</taxon>
        <taxon>Trichomonadida</taxon>
        <taxon>Trichomonadidae</taxon>
        <taxon>Trichomonas</taxon>
    </lineage>
</organism>
<reference evidence="1" key="1">
    <citation type="submission" date="2006-10" db="EMBL/GenBank/DDBJ databases">
        <authorList>
            <person name="Amadeo P."/>
            <person name="Zhao Q."/>
            <person name="Wortman J."/>
            <person name="Fraser-Liggett C."/>
            <person name="Carlton J."/>
        </authorList>
    </citation>
    <scope>NUCLEOTIDE SEQUENCE</scope>
    <source>
        <strain evidence="1">G3</strain>
    </source>
</reference>
<evidence type="ECO:0000313" key="2">
    <source>
        <dbReference type="Proteomes" id="UP000001542"/>
    </source>
</evidence>
<dbReference type="Proteomes" id="UP000001542">
    <property type="component" value="Unassembled WGS sequence"/>
</dbReference>
<dbReference type="RefSeq" id="XP_001321355.1">
    <property type="nucleotide sequence ID" value="XM_001321320.1"/>
</dbReference>
<name>A2EE20_TRIV3</name>
<gene>
    <name evidence="1" type="ORF">TVAG_230920</name>
</gene>
<accession>A2EE20</accession>
<dbReference type="AlphaFoldDB" id="A2EE20"/>
<protein>
    <submittedName>
        <fullName evidence="1">Uncharacterized protein</fullName>
    </submittedName>
</protein>